<comment type="caution">
    <text evidence="1">The sequence shown here is derived from an EMBL/GenBank/DDBJ whole genome shotgun (WGS) entry which is preliminary data.</text>
</comment>
<evidence type="ECO:0000313" key="1">
    <source>
        <dbReference type="EMBL" id="ESL07428.1"/>
    </source>
</evidence>
<dbReference type="Pfam" id="PF21630">
    <property type="entry name" value="Q4D059-like"/>
    <property type="match status" value="1"/>
</dbReference>
<dbReference type="OrthoDB" id="248111at2759"/>
<proteinExistence type="predicted"/>
<gene>
    <name evidence="1" type="ORF">TRSC58_04882</name>
</gene>
<sequence length="86" mass="9841">MPSAEVEVHLPLKRITADGYAKDDFLLNQLEKVNDTPEEDGMPLRAWVIKSTHDALEKNPKLREVHLKPKAVKPCHTQFIVIIDEE</sequence>
<organism evidence="1 2">
    <name type="scientific">Trypanosoma rangeli SC58</name>
    <dbReference type="NCBI Taxonomy" id="429131"/>
    <lineage>
        <taxon>Eukaryota</taxon>
        <taxon>Discoba</taxon>
        <taxon>Euglenozoa</taxon>
        <taxon>Kinetoplastea</taxon>
        <taxon>Metakinetoplastina</taxon>
        <taxon>Trypanosomatida</taxon>
        <taxon>Trypanosomatidae</taxon>
        <taxon>Trypanosoma</taxon>
        <taxon>Herpetosoma</taxon>
    </lineage>
</organism>
<keyword evidence="2" id="KW-1185">Reference proteome</keyword>
<name>A0A061IWA5_TRYRA</name>
<dbReference type="Proteomes" id="UP000031737">
    <property type="component" value="Unassembled WGS sequence"/>
</dbReference>
<dbReference type="EMBL" id="AUPL01004882">
    <property type="protein sequence ID" value="ESL07428.1"/>
    <property type="molecule type" value="Genomic_DNA"/>
</dbReference>
<dbReference type="AlphaFoldDB" id="A0A061IWA5"/>
<dbReference type="InterPro" id="IPR048946">
    <property type="entry name" value="Q4D059-like"/>
</dbReference>
<dbReference type="VEuPathDB" id="TriTrypDB:TRSC58_04882"/>
<reference evidence="1 2" key="1">
    <citation type="submission" date="2013-07" db="EMBL/GenBank/DDBJ databases">
        <authorList>
            <person name="Stoco P.H."/>
            <person name="Wagner G."/>
            <person name="Gerber A."/>
            <person name="Zaha A."/>
            <person name="Thompson C."/>
            <person name="Bartholomeu D.C."/>
            <person name="Luckemeyer D.D."/>
            <person name="Bahia D."/>
            <person name="Loreto E."/>
            <person name="Prestes E.B."/>
            <person name="Lima F.M."/>
            <person name="Rodrigues-Luiz G."/>
            <person name="Vallejo G.A."/>
            <person name="Filho J.F."/>
            <person name="Monteiro K.M."/>
            <person name="Tyler K.M."/>
            <person name="de Almeida L.G."/>
            <person name="Ortiz M.F."/>
            <person name="Siervo M.A."/>
            <person name="de Moraes M.H."/>
            <person name="Cunha O.L."/>
            <person name="Mendonca-Neto R."/>
            <person name="Silva R."/>
            <person name="Teixeira S.M."/>
            <person name="Murta S.M."/>
            <person name="Sincero T.C."/>
            <person name="Mendes T.A."/>
            <person name="Urmenyi T.P."/>
            <person name="Silva V.G."/>
            <person name="da Rocha W.D."/>
            <person name="Andersson B."/>
            <person name="Romanha A.J."/>
            <person name="Steindel M."/>
            <person name="de Vasconcelos A.T."/>
            <person name="Grisard E.C."/>
        </authorList>
    </citation>
    <scope>NUCLEOTIDE SEQUENCE [LARGE SCALE GENOMIC DNA]</scope>
    <source>
        <strain evidence="1 2">SC58</strain>
    </source>
</reference>
<accession>A0A061IWA5</accession>
<evidence type="ECO:0000313" key="2">
    <source>
        <dbReference type="Proteomes" id="UP000031737"/>
    </source>
</evidence>
<protein>
    <submittedName>
        <fullName evidence="1">Uncharacterized protein</fullName>
    </submittedName>
</protein>